<keyword evidence="1" id="KW-0732">Signal</keyword>
<evidence type="ECO:0000256" key="1">
    <source>
        <dbReference type="SAM" id="SignalP"/>
    </source>
</evidence>
<protein>
    <submittedName>
        <fullName evidence="2">Uncharacterized protein</fullName>
    </submittedName>
</protein>
<name>A0A9P5LKK2_9HYPO</name>
<reference evidence="2" key="1">
    <citation type="submission" date="2020-03" db="EMBL/GenBank/DDBJ databases">
        <title>Draft Genome Sequence of Cylindrodendrum hubeiense.</title>
        <authorList>
            <person name="Buettner E."/>
            <person name="Kellner H."/>
        </authorList>
    </citation>
    <scope>NUCLEOTIDE SEQUENCE</scope>
    <source>
        <strain evidence="2">IHI 201604</strain>
    </source>
</reference>
<feature type="chain" id="PRO_5040177647" evidence="1">
    <location>
        <begin position="18"/>
        <end position="69"/>
    </location>
</feature>
<proteinExistence type="predicted"/>
<evidence type="ECO:0000313" key="2">
    <source>
        <dbReference type="EMBL" id="KAF7554504.1"/>
    </source>
</evidence>
<dbReference type="AlphaFoldDB" id="A0A9P5LKK2"/>
<organism evidence="2 3">
    <name type="scientific">Cylindrodendrum hubeiense</name>
    <dbReference type="NCBI Taxonomy" id="595255"/>
    <lineage>
        <taxon>Eukaryota</taxon>
        <taxon>Fungi</taxon>
        <taxon>Dikarya</taxon>
        <taxon>Ascomycota</taxon>
        <taxon>Pezizomycotina</taxon>
        <taxon>Sordariomycetes</taxon>
        <taxon>Hypocreomycetidae</taxon>
        <taxon>Hypocreales</taxon>
        <taxon>Nectriaceae</taxon>
        <taxon>Cylindrodendrum</taxon>
    </lineage>
</organism>
<gene>
    <name evidence="2" type="ORF">G7Z17_g2866</name>
</gene>
<dbReference type="EMBL" id="JAANBB010000031">
    <property type="protein sequence ID" value="KAF7554504.1"/>
    <property type="molecule type" value="Genomic_DNA"/>
</dbReference>
<dbReference type="Proteomes" id="UP000722485">
    <property type="component" value="Unassembled WGS sequence"/>
</dbReference>
<comment type="caution">
    <text evidence="2">The sequence shown here is derived from an EMBL/GenBank/DDBJ whole genome shotgun (WGS) entry which is preliminary data.</text>
</comment>
<evidence type="ECO:0000313" key="3">
    <source>
        <dbReference type="Proteomes" id="UP000722485"/>
    </source>
</evidence>
<feature type="signal peptide" evidence="1">
    <location>
        <begin position="1"/>
        <end position="17"/>
    </location>
</feature>
<sequence>MNASAIIAIACATLVAALPFPSFQPRADDSTNHFYIPKAQASTSKNWNQIGGNGLCNDNMGHSVSACMV</sequence>
<keyword evidence="3" id="KW-1185">Reference proteome</keyword>
<accession>A0A9P5LKK2</accession>